<keyword evidence="2" id="KW-1185">Reference proteome</keyword>
<evidence type="ECO:0000313" key="2">
    <source>
        <dbReference type="Proteomes" id="UP000095280"/>
    </source>
</evidence>
<accession>A0A1I8FA78</accession>
<dbReference type="Proteomes" id="UP000095280">
    <property type="component" value="Unplaced"/>
</dbReference>
<name>A0A1I8FA78_9PLAT</name>
<feature type="region of interest" description="Disordered" evidence="1">
    <location>
        <begin position="1"/>
        <end position="110"/>
    </location>
</feature>
<reference evidence="3" key="1">
    <citation type="submission" date="2016-11" db="UniProtKB">
        <authorList>
            <consortium name="WormBaseParasite"/>
        </authorList>
    </citation>
    <scope>IDENTIFICATION</scope>
</reference>
<evidence type="ECO:0000313" key="3">
    <source>
        <dbReference type="WBParaSite" id="maker-unitig_26522-snap-gene-0.4-mRNA-1"/>
    </source>
</evidence>
<feature type="compositionally biased region" description="Gly residues" evidence="1">
    <location>
        <begin position="15"/>
        <end position="29"/>
    </location>
</feature>
<proteinExistence type="predicted"/>
<organism evidence="2 3">
    <name type="scientific">Macrostomum lignano</name>
    <dbReference type="NCBI Taxonomy" id="282301"/>
    <lineage>
        <taxon>Eukaryota</taxon>
        <taxon>Metazoa</taxon>
        <taxon>Spiralia</taxon>
        <taxon>Lophotrochozoa</taxon>
        <taxon>Platyhelminthes</taxon>
        <taxon>Rhabditophora</taxon>
        <taxon>Macrostomorpha</taxon>
        <taxon>Macrostomida</taxon>
        <taxon>Macrostomidae</taxon>
        <taxon>Macrostomum</taxon>
    </lineage>
</organism>
<dbReference type="AlphaFoldDB" id="A0A1I8FA78"/>
<sequence length="138" mass="14391">MRATAALVGARLTDRGGGGGGGIVSGGRGSADSSEKRQSSRTLYSLRPGHRARNPAELLQPARLQRVLRAGPGFEPRRKSDQTYNDPANPVKAFVDPGNSAGTTGVSASPAVSDDAVSADCCCLLLSRRIEPCTSRRL</sequence>
<evidence type="ECO:0000256" key="1">
    <source>
        <dbReference type="SAM" id="MobiDB-lite"/>
    </source>
</evidence>
<protein>
    <submittedName>
        <fullName evidence="3">Secreted protein</fullName>
    </submittedName>
</protein>
<dbReference type="WBParaSite" id="maker-unitig_26522-snap-gene-0.4-mRNA-1">
    <property type="protein sequence ID" value="maker-unitig_26522-snap-gene-0.4-mRNA-1"/>
    <property type="gene ID" value="maker-unitig_26522-snap-gene-0.4"/>
</dbReference>